<feature type="region of interest" description="Disordered" evidence="9">
    <location>
        <begin position="67"/>
        <end position="88"/>
    </location>
</feature>
<feature type="domain" description="EGF-like" evidence="11">
    <location>
        <begin position="1588"/>
        <end position="1631"/>
    </location>
</feature>
<dbReference type="InterPro" id="IPR049883">
    <property type="entry name" value="NOTCH1_EGF-like"/>
</dbReference>
<evidence type="ECO:0000256" key="3">
    <source>
        <dbReference type="ARBA" id="ARBA00022729"/>
    </source>
</evidence>
<feature type="domain" description="F5/8 type C" evidence="10">
    <location>
        <begin position="344"/>
        <end position="495"/>
    </location>
</feature>
<dbReference type="CDD" id="cd00057">
    <property type="entry name" value="FA58C"/>
    <property type="match status" value="1"/>
</dbReference>
<evidence type="ECO:0000256" key="7">
    <source>
        <dbReference type="PROSITE-ProRule" id="PRU00076"/>
    </source>
</evidence>
<feature type="domain" description="VWFD" evidence="14">
    <location>
        <begin position="846"/>
        <end position="1042"/>
    </location>
</feature>
<dbReference type="InterPro" id="IPR050751">
    <property type="entry name" value="ECM_structural_protein"/>
</dbReference>
<dbReference type="PROSITE" id="PS50856">
    <property type="entry name" value="AMOP"/>
    <property type="match status" value="1"/>
</dbReference>
<dbReference type="PANTHER" id="PTHR24034">
    <property type="entry name" value="EGF-LIKE DOMAIN-CONTAINING PROTEIN"/>
    <property type="match status" value="1"/>
</dbReference>
<organism evidence="15 16">
    <name type="scientific">Mya arenaria</name>
    <name type="common">Soft-shell clam</name>
    <dbReference type="NCBI Taxonomy" id="6604"/>
    <lineage>
        <taxon>Eukaryota</taxon>
        <taxon>Metazoa</taxon>
        <taxon>Spiralia</taxon>
        <taxon>Lophotrochozoa</taxon>
        <taxon>Mollusca</taxon>
        <taxon>Bivalvia</taxon>
        <taxon>Autobranchia</taxon>
        <taxon>Heteroconchia</taxon>
        <taxon>Euheterodonta</taxon>
        <taxon>Imparidentia</taxon>
        <taxon>Neoheterodontei</taxon>
        <taxon>Myida</taxon>
        <taxon>Myoidea</taxon>
        <taxon>Myidae</taxon>
        <taxon>Mya</taxon>
    </lineage>
</organism>
<dbReference type="InterPro" id="IPR000436">
    <property type="entry name" value="Sushi_SCR_CCP_dom"/>
</dbReference>
<keyword evidence="5" id="KW-0472">Membrane</keyword>
<feature type="domain" description="EGF-like" evidence="11">
    <location>
        <begin position="1673"/>
        <end position="1712"/>
    </location>
</feature>
<dbReference type="PANTHER" id="PTHR24034:SF209">
    <property type="entry name" value="EGF-LIKE DOMAIN-CONTAINING PROTEIN"/>
    <property type="match status" value="1"/>
</dbReference>
<keyword evidence="4" id="KW-0677">Repeat</keyword>
<evidence type="ECO:0000256" key="9">
    <source>
        <dbReference type="SAM" id="MobiDB-lite"/>
    </source>
</evidence>
<dbReference type="CDD" id="cd00054">
    <property type="entry name" value="EGF_CA"/>
    <property type="match status" value="8"/>
</dbReference>
<dbReference type="EMBL" id="CP111017">
    <property type="protein sequence ID" value="WAR09343.1"/>
    <property type="molecule type" value="Genomic_DNA"/>
</dbReference>
<evidence type="ECO:0000259" key="12">
    <source>
        <dbReference type="PROSITE" id="PS50856"/>
    </source>
</evidence>
<feature type="domain" description="EGF-like" evidence="11">
    <location>
        <begin position="1258"/>
        <end position="1296"/>
    </location>
</feature>
<evidence type="ECO:0000256" key="5">
    <source>
        <dbReference type="ARBA" id="ARBA00023136"/>
    </source>
</evidence>
<dbReference type="PROSITE" id="PS01187">
    <property type="entry name" value="EGF_CA"/>
    <property type="match status" value="7"/>
</dbReference>
<name>A0ABY7EH81_MYAAR</name>
<feature type="domain" description="EGF-like" evidence="11">
    <location>
        <begin position="1906"/>
        <end position="1948"/>
    </location>
</feature>
<evidence type="ECO:0000259" key="11">
    <source>
        <dbReference type="PROSITE" id="PS50026"/>
    </source>
</evidence>
<dbReference type="InterPro" id="IPR008979">
    <property type="entry name" value="Galactose-bd-like_sf"/>
</dbReference>
<keyword evidence="16" id="KW-1185">Reference proteome</keyword>
<dbReference type="SUPFAM" id="SSF57535">
    <property type="entry name" value="Complement control module/SCR domain"/>
    <property type="match status" value="1"/>
</dbReference>
<dbReference type="PROSITE" id="PS50026">
    <property type="entry name" value="EGF_3"/>
    <property type="match status" value="8"/>
</dbReference>
<reference evidence="15" key="1">
    <citation type="submission" date="2022-11" db="EMBL/GenBank/DDBJ databases">
        <title>Centuries of genome instability and evolution in soft-shell clam transmissible cancer (bioRxiv).</title>
        <authorList>
            <person name="Hart S.F.M."/>
            <person name="Yonemitsu M.A."/>
            <person name="Giersch R.M."/>
            <person name="Beal B.F."/>
            <person name="Arriagada G."/>
            <person name="Davis B.W."/>
            <person name="Ostrander E.A."/>
            <person name="Goff S.P."/>
            <person name="Metzger M.J."/>
        </authorList>
    </citation>
    <scope>NUCLEOTIDE SEQUENCE</scope>
    <source>
        <strain evidence="15">MELC-2E11</strain>
        <tissue evidence="15">Siphon/mantle</tissue>
    </source>
</reference>
<dbReference type="InterPro" id="IPR001846">
    <property type="entry name" value="VWF_type-D"/>
</dbReference>
<dbReference type="PROSITE" id="PS51233">
    <property type="entry name" value="VWFD"/>
    <property type="match status" value="1"/>
</dbReference>
<dbReference type="InterPro" id="IPR001881">
    <property type="entry name" value="EGF-like_Ca-bd_dom"/>
</dbReference>
<dbReference type="InterPro" id="IPR009030">
    <property type="entry name" value="Growth_fac_rcpt_cys_sf"/>
</dbReference>
<evidence type="ECO:0000256" key="2">
    <source>
        <dbReference type="ARBA" id="ARBA00022536"/>
    </source>
</evidence>
<feature type="compositionally biased region" description="Low complexity" evidence="9">
    <location>
        <begin position="67"/>
        <end position="80"/>
    </location>
</feature>
<proteinExistence type="predicted"/>
<dbReference type="SUPFAM" id="SSF49785">
    <property type="entry name" value="Galactose-binding domain-like"/>
    <property type="match status" value="1"/>
</dbReference>
<evidence type="ECO:0000313" key="15">
    <source>
        <dbReference type="EMBL" id="WAR09343.1"/>
    </source>
</evidence>
<evidence type="ECO:0000256" key="4">
    <source>
        <dbReference type="ARBA" id="ARBA00022737"/>
    </source>
</evidence>
<dbReference type="SMART" id="SM00179">
    <property type="entry name" value="EGF_CA"/>
    <property type="match status" value="13"/>
</dbReference>
<dbReference type="Pfam" id="PF00754">
    <property type="entry name" value="F5_F8_type_C"/>
    <property type="match status" value="1"/>
</dbReference>
<feature type="domain" description="EGF-like" evidence="11">
    <location>
        <begin position="1755"/>
        <end position="1791"/>
    </location>
</feature>
<comment type="caution">
    <text evidence="7">Lacks conserved residue(s) required for the propagation of feature annotation.</text>
</comment>
<dbReference type="SMART" id="SM00723">
    <property type="entry name" value="AMOP"/>
    <property type="match status" value="1"/>
</dbReference>
<dbReference type="PROSITE" id="PS01186">
    <property type="entry name" value="EGF_2"/>
    <property type="match status" value="8"/>
</dbReference>
<evidence type="ECO:0000313" key="16">
    <source>
        <dbReference type="Proteomes" id="UP001164746"/>
    </source>
</evidence>
<evidence type="ECO:0000256" key="6">
    <source>
        <dbReference type="ARBA" id="ARBA00023157"/>
    </source>
</evidence>
<evidence type="ECO:0000256" key="1">
    <source>
        <dbReference type="ARBA" id="ARBA00004370"/>
    </source>
</evidence>
<dbReference type="InterPro" id="IPR000421">
    <property type="entry name" value="FA58C"/>
</dbReference>
<dbReference type="SMART" id="SM00181">
    <property type="entry name" value="EGF"/>
    <property type="match status" value="19"/>
</dbReference>
<dbReference type="Gene3D" id="2.10.25.10">
    <property type="entry name" value="Laminin"/>
    <property type="match status" value="12"/>
</dbReference>
<dbReference type="InterPro" id="IPR005533">
    <property type="entry name" value="AMOP_dom"/>
</dbReference>
<gene>
    <name evidence="15" type="ORF">MAR_019301</name>
</gene>
<dbReference type="SUPFAM" id="SSF57184">
    <property type="entry name" value="Growth factor receptor domain"/>
    <property type="match status" value="4"/>
</dbReference>
<dbReference type="InterPro" id="IPR000152">
    <property type="entry name" value="EGF-type_Asp/Asn_hydroxyl_site"/>
</dbReference>
<feature type="domain" description="EGF-like" evidence="11">
    <location>
        <begin position="1379"/>
        <end position="1416"/>
    </location>
</feature>
<evidence type="ECO:0000259" key="14">
    <source>
        <dbReference type="PROSITE" id="PS51233"/>
    </source>
</evidence>
<keyword evidence="8" id="KW-0768">Sushi</keyword>
<dbReference type="Gene3D" id="2.60.120.260">
    <property type="entry name" value="Galactose-binding domain-like"/>
    <property type="match status" value="1"/>
</dbReference>
<evidence type="ECO:0000256" key="8">
    <source>
        <dbReference type="PROSITE-ProRule" id="PRU00302"/>
    </source>
</evidence>
<keyword evidence="3" id="KW-0732">Signal</keyword>
<feature type="domain" description="Sushi" evidence="13">
    <location>
        <begin position="283"/>
        <end position="340"/>
    </location>
</feature>
<protein>
    <submittedName>
        <fullName evidence="15">MLP-like protein</fullName>
    </submittedName>
</protein>
<dbReference type="InterPro" id="IPR003886">
    <property type="entry name" value="NIDO_dom"/>
</dbReference>
<dbReference type="Gene3D" id="2.90.20.10">
    <property type="entry name" value="Plasmodium vivax P25 domain"/>
    <property type="match status" value="1"/>
</dbReference>
<accession>A0ABY7EH81</accession>
<evidence type="ECO:0000259" key="13">
    <source>
        <dbReference type="PROSITE" id="PS50923"/>
    </source>
</evidence>
<dbReference type="PROSITE" id="PS00010">
    <property type="entry name" value="ASX_HYDROXYL"/>
    <property type="match status" value="9"/>
</dbReference>
<feature type="domain" description="EGF-like" evidence="11">
    <location>
        <begin position="1461"/>
        <end position="1503"/>
    </location>
</feature>
<keyword evidence="6" id="KW-1015">Disulfide bond</keyword>
<evidence type="ECO:0000259" key="10">
    <source>
        <dbReference type="PROSITE" id="PS50022"/>
    </source>
</evidence>
<dbReference type="PROSITE" id="PS01285">
    <property type="entry name" value="FA58C_1"/>
    <property type="match status" value="1"/>
</dbReference>
<dbReference type="InterPro" id="IPR000742">
    <property type="entry name" value="EGF"/>
</dbReference>
<dbReference type="Pfam" id="PF07645">
    <property type="entry name" value="EGF_CA"/>
    <property type="match status" value="12"/>
</dbReference>
<dbReference type="Proteomes" id="UP001164746">
    <property type="component" value="Chromosome 6"/>
</dbReference>
<dbReference type="SMART" id="SM00231">
    <property type="entry name" value="FA58C"/>
    <property type="match status" value="1"/>
</dbReference>
<dbReference type="SMART" id="SM00216">
    <property type="entry name" value="VWD"/>
    <property type="match status" value="1"/>
</dbReference>
<sequence>MLLYKSTDSGGRMFASLFIRSTGIWFQRNGCSCTVIRCQVFFRLNSELMFSSLTCSGSVSSNRTCSLSSCTSNVPPSSSTDGERREQNSEERAEFVALWSPVSKEMGAAVLPLDRTHVMIAICPALTAPPRPAPPRPALPVMEKKIDRHKIFANKQFEITKNGTVMDNICANRIHMATAIVGVLVLHHAVEDESHIFAIPASGGIRKGFLKTATSFVTTVAITAEADAIARRPSKEDFPGKRLGERCLRSSQCYTSLARCTGNWCVCLEGYIADRATNRCNPIDCGRPQELVGGAYVLDHNGVTTYGATSTVKCHVGYTASRTSVRCLSSGVWEHASCVSLKSCNEFLVRGSRIAGSSSGEVVEDMSAEYRDSIYQIKRNRTTLSGSWTAGVQDRKQFVTIEFKEKKEIRAILTQGAISLSPRFIKAFKFLYSQDCKTYDVIKTANGTDKMFTGGSDPDTVVTNTLARGIVALCVQIHPTDWSNVISMRFDILGCNAGIGTACKTSSDCITEKAVCIDGYCTCETGIFNRKTHTCNSVPLLPFGAEAGDSFLNTNTQCGNEVEFKPGFPVQDEMYTRLYVCTNGYVSIGMQYANPNPPSNASVVNGGAILAPFYANILNGNVSYRTLDTLTKPSTLNDTSLLLIKQYLSITDNNEAFDVKFALIATWSNMLPYQTSFQQTLLDAYGHTKGVDGLIIKPLTTSNKRMVNYAVQCLSWYKLHIHEVEFQHKRMDNIPSCPCSLSMANRDPLVRGETKVNNKTICIDILISESMEPNGMVCCYDKESEQWTGEIPYAGGLYAFHPDFSMQQHIREDVEPKTTCCEKSNYCHLYYKLRPIGTCYKETWFDFAVSWGDPHILTLDGKRYIFNGLGEYTLLTYKHGGKEFSLQARTERAIKANGQLSDATLFSAFAAFDSYNSSVHVEVNNDNEGFLAFVNKIDVTQDIQKKNSSHLFSDSKHMFVKKYTRVTLNITARNGMLSLSTIVKTALHGRVRGLLGNFDGNPDNDFITPDNLTLDPNMNEYPQKKNHSSFQNSSFVPRFLDTVANETFDAAKATCGGSEDLACIFDQVFTENENISRQTLEITNASQATEVELNRRIPDLQSCGKIDVTTGNESFTCALVFDDNVIKYNIFQNVNQSIEVNLTTKTLIYIHDPETPIQNIRLVVENADGGVSPIASIPVYICSGCSDHGFCLDETVEEQHSFSSVNCESDFDGCASNPCSGGRNCTDIPASNQTIAGLAFRCSSCPDGFNDDGIKCQDIDECTGNSSLCEQKCINTEGSYTCVCHEGYRININECEEATHDCPHICENRLGSYSCKCHFGYRHNAASMECEIETGLDPCSGVSLDCSQADGCTLDEENEATCFCNDGYELRENSNICTDIDECTRNVCPQECKNSNGSYTCICYPGFKLHGTKECIECSLPFYGNNCEKICRCSSRGTIQCHSVKGCVCQEGWMGETCDEDVDECVYAINPCNDTYKRCVNTDGSFRCDCMDGFEETREGFCKDINECASPIMNECGKYMDCKNTNGSYTCECNNGYTMIKDSCVDIDECSLGLSGCEYQCENLPGRYNCYCFYGYKLQSDRRSCRQDTNECLNEELNKCSPNNTCKNTLGSYKCDCEYGFKLSNDGRTCEECDIFHYGPNCNKECNCLHGYYDKVKGCNCTEGWSGENCDADLDECNPPDAYSCPGNATCINTLGSFICKCSTGYTLENGTCTNIDECLHPSLNNCDQLCEDTPGTYECKCHKGLFWSDLACTDIDECSPGKGSCEQGCHNTHGSYVCSCEEGFSLDLSNRQSCIVESKCNQTEESLCQPNSQCVKQGNDSKCYCKKGFSTKANNECIGSYDCMCKDGYFLKEDKRSCEECKQGYFGSNCTSKCLCEMENTASCDTLNGTCYCLNGWAGHNCTLDVDECSSESMYTCPEHSLCFNTNGSYGCTCNNGFQKLGNGTCKSCTNNTYGIDCTEKCNCNLTNSANVLRLCNEANGTCICKVGWEGPSCNDDTDECKDKTICGNNGTIGCHNIKGSFICDCMRGYRLENDSCVEEQEVDLTQYTSNLTETEMVIALNTSYLICIDESVNLNVRATYQEYQQAVNKSLTVFFTNYTQAITDILIHNIQYV</sequence>
<comment type="subcellular location">
    <subcellularLocation>
        <location evidence="1">Membrane</location>
    </subcellularLocation>
</comment>
<dbReference type="Pfam" id="PF06119">
    <property type="entry name" value="NIDO"/>
    <property type="match status" value="1"/>
</dbReference>
<dbReference type="PROSITE" id="PS50022">
    <property type="entry name" value="FA58C_3"/>
    <property type="match status" value="1"/>
</dbReference>
<dbReference type="PROSITE" id="PS50923">
    <property type="entry name" value="SUSHI"/>
    <property type="match status" value="1"/>
</dbReference>
<dbReference type="InterPro" id="IPR018097">
    <property type="entry name" value="EGF_Ca-bd_CS"/>
</dbReference>
<feature type="domain" description="EGF-like" evidence="11">
    <location>
        <begin position="1504"/>
        <end position="1545"/>
    </location>
</feature>
<dbReference type="SUPFAM" id="SSF57196">
    <property type="entry name" value="EGF/Laminin"/>
    <property type="match status" value="2"/>
</dbReference>
<feature type="domain" description="AMOP" evidence="12">
    <location>
        <begin position="705"/>
        <end position="834"/>
    </location>
</feature>
<keyword evidence="2 7" id="KW-0245">EGF-like domain</keyword>
<dbReference type="InterPro" id="IPR035976">
    <property type="entry name" value="Sushi/SCR/CCP_sf"/>
</dbReference>